<gene>
    <name evidence="5" type="primary">tsaB_4</name>
    <name evidence="5" type="ORF">GALL_159820</name>
</gene>
<dbReference type="InterPro" id="IPR043129">
    <property type="entry name" value="ATPase_NBD"/>
</dbReference>
<dbReference type="FunFam" id="3.30.420.40:FF:000097">
    <property type="entry name" value="tRNA threonylcarbamoyladenosine biosynthesis protein TsaB"/>
    <property type="match status" value="1"/>
</dbReference>
<sequence>MDILAIETSTEYCSAALWRDGKVNERCELVGQKHSEVLIAMLDALLQDAGCRIQDVDGIGFGKGPGSFTGVRIACGVAQGLAFGADVKVVGVCTLEALAQSSGRDKVVAALDARMGELYLAAYEKRNDGWIEVIAPCLCSVDTAPNLTGDGWFGAGNGFAVNEAALSARYGMQLSGTDAQIVPRAGAVAQIAAIEFAKSNAVDAALALPLYLRDKVALKTREREEARAGAAAAQTGL</sequence>
<dbReference type="SUPFAM" id="SSF53067">
    <property type="entry name" value="Actin-like ATPase domain"/>
    <property type="match status" value="2"/>
</dbReference>
<name>A0A1J5S108_9ZZZZ</name>
<evidence type="ECO:0000256" key="2">
    <source>
        <dbReference type="ARBA" id="ARBA00022490"/>
    </source>
</evidence>
<comment type="subcellular location">
    <subcellularLocation>
        <location evidence="1">Cytoplasm</location>
    </subcellularLocation>
</comment>
<dbReference type="PANTHER" id="PTHR11735:SF11">
    <property type="entry name" value="TRNA THREONYLCARBAMOYLADENOSINE BIOSYNTHESIS PROTEIN TSAB"/>
    <property type="match status" value="1"/>
</dbReference>
<dbReference type="InterPro" id="IPR000905">
    <property type="entry name" value="Gcp-like_dom"/>
</dbReference>
<dbReference type="AlphaFoldDB" id="A0A1J5S108"/>
<evidence type="ECO:0000259" key="4">
    <source>
        <dbReference type="Pfam" id="PF00814"/>
    </source>
</evidence>
<evidence type="ECO:0000256" key="1">
    <source>
        <dbReference type="ARBA" id="ARBA00004496"/>
    </source>
</evidence>
<accession>A0A1J5S108</accession>
<proteinExistence type="predicted"/>
<protein>
    <submittedName>
        <fullName evidence="5">tRNA threonylcarbamoyladenosine biosynthesis protein TsaB</fullName>
    </submittedName>
</protein>
<keyword evidence="2" id="KW-0963">Cytoplasm</keyword>
<dbReference type="InterPro" id="IPR022496">
    <property type="entry name" value="T6A_TsaB"/>
</dbReference>
<dbReference type="GO" id="GO:0002949">
    <property type="term" value="P:tRNA threonylcarbamoyladenosine modification"/>
    <property type="evidence" value="ECO:0007669"/>
    <property type="project" value="InterPro"/>
</dbReference>
<comment type="caution">
    <text evidence="5">The sequence shown here is derived from an EMBL/GenBank/DDBJ whole genome shotgun (WGS) entry which is preliminary data.</text>
</comment>
<evidence type="ECO:0000313" key="5">
    <source>
        <dbReference type="EMBL" id="OIR01895.1"/>
    </source>
</evidence>
<keyword evidence="3" id="KW-0819">tRNA processing</keyword>
<dbReference type="Gene3D" id="3.30.420.40">
    <property type="match status" value="2"/>
</dbReference>
<dbReference type="EMBL" id="MLJW01000079">
    <property type="protein sequence ID" value="OIR01895.1"/>
    <property type="molecule type" value="Genomic_DNA"/>
</dbReference>
<reference evidence="5" key="1">
    <citation type="submission" date="2016-10" db="EMBL/GenBank/DDBJ databases">
        <title>Sequence of Gallionella enrichment culture.</title>
        <authorList>
            <person name="Poehlein A."/>
            <person name="Muehling M."/>
            <person name="Daniel R."/>
        </authorList>
    </citation>
    <scope>NUCLEOTIDE SEQUENCE</scope>
</reference>
<dbReference type="GO" id="GO:0005829">
    <property type="term" value="C:cytosol"/>
    <property type="evidence" value="ECO:0007669"/>
    <property type="project" value="TreeGrafter"/>
</dbReference>
<dbReference type="CDD" id="cd24032">
    <property type="entry name" value="ASKHA_NBD_TsaB"/>
    <property type="match status" value="1"/>
</dbReference>
<evidence type="ECO:0000256" key="3">
    <source>
        <dbReference type="ARBA" id="ARBA00022694"/>
    </source>
</evidence>
<dbReference type="Pfam" id="PF00814">
    <property type="entry name" value="TsaD"/>
    <property type="match status" value="1"/>
</dbReference>
<feature type="domain" description="Gcp-like" evidence="4">
    <location>
        <begin position="28"/>
        <end position="189"/>
    </location>
</feature>
<dbReference type="NCBIfam" id="TIGR03725">
    <property type="entry name" value="T6A_YeaZ"/>
    <property type="match status" value="1"/>
</dbReference>
<organism evidence="5">
    <name type="scientific">mine drainage metagenome</name>
    <dbReference type="NCBI Taxonomy" id="410659"/>
    <lineage>
        <taxon>unclassified sequences</taxon>
        <taxon>metagenomes</taxon>
        <taxon>ecological metagenomes</taxon>
    </lineage>
</organism>
<dbReference type="PANTHER" id="PTHR11735">
    <property type="entry name" value="TRNA N6-ADENOSINE THREONYLCARBAMOYLTRANSFERASE"/>
    <property type="match status" value="1"/>
</dbReference>